<accession>A0A1I9KKC9</accession>
<dbReference type="Proteomes" id="UP000223158">
    <property type="component" value="Segment"/>
</dbReference>
<evidence type="ECO:0000313" key="2">
    <source>
        <dbReference type="Proteomes" id="UP000223158"/>
    </source>
</evidence>
<dbReference type="EMBL" id="KU052488">
    <property type="protein sequence ID" value="ALY06926.1"/>
    <property type="molecule type" value="Genomic_DNA"/>
</dbReference>
<protein>
    <submittedName>
        <fullName evidence="1">Uncharacterized protein</fullName>
    </submittedName>
</protein>
<proteinExistence type="predicted"/>
<name>A0A1I9KKC9_9CAUD</name>
<organism evidence="1 2">
    <name type="scientific">Lactobacillus phage SA-C12</name>
    <dbReference type="NCBI Taxonomy" id="1755697"/>
    <lineage>
        <taxon>Viruses</taxon>
        <taxon>Duplodnaviria</taxon>
        <taxon>Heunggongvirae</taxon>
        <taxon>Uroviricota</taxon>
        <taxon>Caudoviricetes</taxon>
        <taxon>Tybeckvirinae</taxon>
        <taxon>Lenusvirus</taxon>
        <taxon>Lenusvirus SAC12</taxon>
    </lineage>
</organism>
<reference evidence="1 2" key="1">
    <citation type="submission" date="2015-11" db="EMBL/GenBank/DDBJ databases">
        <title>Lactobacillus brevis bacteriophage SA-C12: a mosaic Myoviridae member.</title>
        <authorList>
            <person name="Mahony J."/>
        </authorList>
    </citation>
    <scope>NUCLEOTIDE SEQUENCE [LARGE SCALE GENOMIC DNA]</scope>
</reference>
<evidence type="ECO:0000313" key="1">
    <source>
        <dbReference type="EMBL" id="ALY06926.1"/>
    </source>
</evidence>
<gene>
    <name evidence="1" type="ORF">SAC12_105</name>
</gene>
<sequence length="110" mass="12603">MGELNMKTYNQRLHKDFYKRVEYARQLAKNNDDCLPQEGRRLFRLAHGTINNYTSNADFSTNNNRNVCFGAHGLRYGDGYTESKITSLLIGLSSEEIVSKLQNVINNLVN</sequence>
<keyword evidence="2" id="KW-1185">Reference proteome</keyword>